<feature type="compositionally biased region" description="Basic and acidic residues" evidence="1">
    <location>
        <begin position="62"/>
        <end position="83"/>
    </location>
</feature>
<dbReference type="AlphaFoldDB" id="A0A8J9UJN4"/>
<name>A0A8J9UJN4_9NEOP</name>
<feature type="region of interest" description="Disordered" evidence="1">
    <location>
        <begin position="57"/>
        <end position="89"/>
    </location>
</feature>
<evidence type="ECO:0000256" key="1">
    <source>
        <dbReference type="SAM" id="MobiDB-lite"/>
    </source>
</evidence>
<evidence type="ECO:0000313" key="3">
    <source>
        <dbReference type="Proteomes" id="UP000838878"/>
    </source>
</evidence>
<reference evidence="2" key="1">
    <citation type="submission" date="2021-12" db="EMBL/GenBank/DDBJ databases">
        <authorList>
            <person name="Martin H S."/>
        </authorList>
    </citation>
    <scope>NUCLEOTIDE SEQUENCE</scope>
</reference>
<feature type="region of interest" description="Disordered" evidence="1">
    <location>
        <begin position="1"/>
        <end position="42"/>
    </location>
</feature>
<dbReference type="Proteomes" id="UP000838878">
    <property type="component" value="Chromosome 2"/>
</dbReference>
<dbReference type="OrthoDB" id="7264968at2759"/>
<protein>
    <submittedName>
        <fullName evidence="2">Uncharacterized protein</fullName>
    </submittedName>
</protein>
<evidence type="ECO:0000313" key="2">
    <source>
        <dbReference type="EMBL" id="CAH0721413.1"/>
    </source>
</evidence>
<feature type="non-terminal residue" evidence="2">
    <location>
        <position position="148"/>
    </location>
</feature>
<sequence>MLCPEGAQVQIDNGVKDENNVGKKNKATIEGTGSTELNSYKNPKTWKKSITNFFRNQLRSTKSNDGERPSGSKDNFEEKEITPEQKWQSLGKVFRRQSFAEHWQKSSNQQGETSSQNKRHGVRKWCLFEMSTEDVRRLELVQEVIILI</sequence>
<feature type="compositionally biased region" description="Polar residues" evidence="1">
    <location>
        <begin position="31"/>
        <end position="42"/>
    </location>
</feature>
<keyword evidence="3" id="KW-1185">Reference proteome</keyword>
<organism evidence="2 3">
    <name type="scientific">Brenthis ino</name>
    <name type="common">lesser marbled fritillary</name>
    <dbReference type="NCBI Taxonomy" id="405034"/>
    <lineage>
        <taxon>Eukaryota</taxon>
        <taxon>Metazoa</taxon>
        <taxon>Ecdysozoa</taxon>
        <taxon>Arthropoda</taxon>
        <taxon>Hexapoda</taxon>
        <taxon>Insecta</taxon>
        <taxon>Pterygota</taxon>
        <taxon>Neoptera</taxon>
        <taxon>Endopterygota</taxon>
        <taxon>Lepidoptera</taxon>
        <taxon>Glossata</taxon>
        <taxon>Ditrysia</taxon>
        <taxon>Papilionoidea</taxon>
        <taxon>Nymphalidae</taxon>
        <taxon>Heliconiinae</taxon>
        <taxon>Argynnini</taxon>
        <taxon>Brenthis</taxon>
    </lineage>
</organism>
<accession>A0A8J9UJN4</accession>
<dbReference type="EMBL" id="OV170222">
    <property type="protein sequence ID" value="CAH0721413.1"/>
    <property type="molecule type" value="Genomic_DNA"/>
</dbReference>
<proteinExistence type="predicted"/>
<gene>
    <name evidence="2" type="ORF">BINO364_LOCUS7513</name>
</gene>